<accession>A0A5A8BY91</accession>
<keyword evidence="3 4" id="KW-0687">Ribonucleoprotein</keyword>
<dbReference type="Gene3D" id="3.90.930.12">
    <property type="entry name" value="Ribosomal protein L6, alpha-beta domain"/>
    <property type="match status" value="1"/>
</dbReference>
<dbReference type="GO" id="GO:0002181">
    <property type="term" value="P:cytoplasmic translation"/>
    <property type="evidence" value="ECO:0007669"/>
    <property type="project" value="TreeGrafter"/>
</dbReference>
<evidence type="ECO:0000313" key="9">
    <source>
        <dbReference type="Proteomes" id="UP000323011"/>
    </source>
</evidence>
<evidence type="ECO:0000313" key="6">
    <source>
        <dbReference type="EMBL" id="KAA0145452.1"/>
    </source>
</evidence>
<evidence type="ECO:0000256" key="4">
    <source>
        <dbReference type="RuleBase" id="RU003869"/>
    </source>
</evidence>
<evidence type="ECO:0000313" key="8">
    <source>
        <dbReference type="EMBL" id="KAA0145524.1"/>
    </source>
</evidence>
<dbReference type="Proteomes" id="UP000325113">
    <property type="component" value="Mitochondrion MT"/>
</dbReference>
<comment type="caution">
    <text evidence="8">The sequence shown here is derived from an EMBL/GenBank/DDBJ whole genome shotgun (WGS) entry which is preliminary data.</text>
</comment>
<dbReference type="PRINTS" id="PR00059">
    <property type="entry name" value="RIBOSOMALL6"/>
</dbReference>
<dbReference type="Proteomes" id="UP000324907">
    <property type="component" value="Mitochondrion MT"/>
</dbReference>
<dbReference type="InterPro" id="IPR000702">
    <property type="entry name" value="Ribosomal_uL6-like"/>
</dbReference>
<dbReference type="PIRSF" id="PIRSF002162">
    <property type="entry name" value="Ribosomal_L6"/>
    <property type="match status" value="1"/>
</dbReference>
<organism evidence="8">
    <name type="scientific">Cafeteria roenbergensis</name>
    <name type="common">Marine flagellate</name>
    <dbReference type="NCBI Taxonomy" id="33653"/>
    <lineage>
        <taxon>Eukaryota</taxon>
        <taxon>Sar</taxon>
        <taxon>Stramenopiles</taxon>
        <taxon>Bigyra</taxon>
        <taxon>Opalozoa</taxon>
        <taxon>Bicosoecida</taxon>
        <taxon>Cafeteriaceae</taxon>
        <taxon>Cafeteria</taxon>
    </lineage>
</organism>
<reference evidence="8 9" key="1">
    <citation type="submission" date="2019-07" db="EMBL/GenBank/DDBJ databases">
        <title>Genomes of Cafeteria roenbergensis.</title>
        <authorList>
            <person name="Fischer M.G."/>
            <person name="Hackl T."/>
            <person name="Roman M."/>
        </authorList>
    </citation>
    <scope>NUCLEOTIDE SEQUENCE [LARGE SCALE GENOMIC DNA]</scope>
    <source>
        <strain evidence="6 9">BVI</strain>
        <strain evidence="8">Cflag</strain>
        <strain evidence="7">RCC970-E3</strain>
    </source>
</reference>
<evidence type="ECO:0000313" key="7">
    <source>
        <dbReference type="EMBL" id="KAA0145485.1"/>
    </source>
</evidence>
<evidence type="ECO:0000256" key="3">
    <source>
        <dbReference type="ARBA" id="ARBA00023274"/>
    </source>
</evidence>
<dbReference type="GO" id="GO:0005840">
    <property type="term" value="C:ribosome"/>
    <property type="evidence" value="ECO:0007669"/>
    <property type="project" value="UniProtKB-KW"/>
</dbReference>
<sequence length="181" mass="21225">MLLLSVNRKEISSNLRLHLSNKQWLGFQGSSNFLYYIFPGNITVVSTLFQDYFLLDKVFEKQRSQILKKIKNIFLNIEYNYSIKLKVIGVGYKIDPMPSQKILNLKLGFSHEIQFPLESGIFCKRLNDRSSIYIFSSNDPQTLKNFLARLKKYRPVEPYKGKGLRYLTETIKRKEGKKSNL</sequence>
<evidence type="ECO:0000256" key="2">
    <source>
        <dbReference type="ARBA" id="ARBA00022980"/>
    </source>
</evidence>
<dbReference type="InterPro" id="IPR020040">
    <property type="entry name" value="Ribosomal_uL6_a/b-dom"/>
</dbReference>
<geneLocation type="mitochondrion" evidence="8"/>
<evidence type="ECO:0000256" key="1">
    <source>
        <dbReference type="ARBA" id="ARBA00009356"/>
    </source>
</evidence>
<proteinExistence type="inferred from homology"/>
<gene>
    <name evidence="7" type="ORF">FNF28_10036</name>
    <name evidence="6" type="ORF">FNF29_10040</name>
    <name evidence="8" type="ORF">FNF31_10042</name>
</gene>
<dbReference type="GO" id="GO:0019843">
    <property type="term" value="F:rRNA binding"/>
    <property type="evidence" value="ECO:0007669"/>
    <property type="project" value="InterPro"/>
</dbReference>
<feature type="domain" description="Large ribosomal subunit protein uL6 alpha-beta" evidence="5">
    <location>
        <begin position="88"/>
        <end position="166"/>
    </location>
</feature>
<dbReference type="SUPFAM" id="SSF56053">
    <property type="entry name" value="Ribosomal protein L6"/>
    <property type="match status" value="1"/>
</dbReference>
<keyword evidence="9" id="KW-1185">Reference proteome</keyword>
<dbReference type="InterPro" id="IPR019906">
    <property type="entry name" value="Ribosomal_uL6_bac-type"/>
</dbReference>
<comment type="similarity">
    <text evidence="1 4">Belongs to the universal ribosomal protein uL6 family.</text>
</comment>
<dbReference type="EMBL" id="VLTN01000170">
    <property type="protein sequence ID" value="KAA0145452.1"/>
    <property type="molecule type" value="Genomic_DNA"/>
</dbReference>
<dbReference type="GO" id="GO:1990904">
    <property type="term" value="C:ribonucleoprotein complex"/>
    <property type="evidence" value="ECO:0007669"/>
    <property type="project" value="UniProtKB-KW"/>
</dbReference>
<dbReference type="Proteomes" id="UP000323011">
    <property type="component" value="Mitochondrion MT"/>
</dbReference>
<protein>
    <recommendedName>
        <fullName evidence="5">Large ribosomal subunit protein uL6 alpha-beta domain-containing protein</fullName>
    </recommendedName>
</protein>
<dbReference type="InterPro" id="IPR036789">
    <property type="entry name" value="Ribosomal_uL6-like_a/b-dom_sf"/>
</dbReference>
<dbReference type="EMBL" id="VLTL01000396">
    <property type="protein sequence ID" value="KAA0145485.1"/>
    <property type="molecule type" value="Genomic_DNA"/>
</dbReference>
<dbReference type="EMBL" id="VLTM01000270">
    <property type="protein sequence ID" value="KAA0145524.1"/>
    <property type="molecule type" value="Genomic_DNA"/>
</dbReference>
<dbReference type="PANTHER" id="PTHR11655">
    <property type="entry name" value="60S/50S RIBOSOMAL PROTEIN L6/L9"/>
    <property type="match status" value="1"/>
</dbReference>
<keyword evidence="8" id="KW-0496">Mitochondrion</keyword>
<dbReference type="AlphaFoldDB" id="A0A5A8BY91"/>
<evidence type="ECO:0000259" key="5">
    <source>
        <dbReference type="Pfam" id="PF00347"/>
    </source>
</evidence>
<keyword evidence="2 4" id="KW-0689">Ribosomal protein</keyword>
<dbReference type="PANTHER" id="PTHR11655:SF14">
    <property type="entry name" value="LARGE RIBOSOMAL SUBUNIT PROTEIN UL6M"/>
    <property type="match status" value="1"/>
</dbReference>
<dbReference type="GO" id="GO:0003735">
    <property type="term" value="F:structural constituent of ribosome"/>
    <property type="evidence" value="ECO:0007669"/>
    <property type="project" value="InterPro"/>
</dbReference>
<name>A0A5A8BY91_CAFRO</name>
<dbReference type="Pfam" id="PF00347">
    <property type="entry name" value="Ribosomal_L6"/>
    <property type="match status" value="1"/>
</dbReference>